<feature type="transmembrane region" description="Helical" evidence="6">
    <location>
        <begin position="14"/>
        <end position="34"/>
    </location>
</feature>
<comment type="subcellular location">
    <subcellularLocation>
        <location evidence="6">Cell membrane</location>
        <topology evidence="6">Multi-pass membrane protein</topology>
    </subcellularLocation>
    <subcellularLocation>
        <location evidence="1">Membrane</location>
    </subcellularLocation>
</comment>
<evidence type="ECO:0000313" key="8">
    <source>
        <dbReference type="Proteomes" id="UP000297753"/>
    </source>
</evidence>
<organism evidence="7 8">
    <name type="scientific">Vibrio ouci</name>
    <dbReference type="NCBI Taxonomy" id="2499078"/>
    <lineage>
        <taxon>Bacteria</taxon>
        <taxon>Pseudomonadati</taxon>
        <taxon>Pseudomonadota</taxon>
        <taxon>Gammaproteobacteria</taxon>
        <taxon>Vibrionales</taxon>
        <taxon>Vibrionaceae</taxon>
        <taxon>Vibrio</taxon>
    </lineage>
</organism>
<feature type="transmembrane region" description="Helical" evidence="6">
    <location>
        <begin position="218"/>
        <end position="239"/>
    </location>
</feature>
<name>A0A4Y8WCL0_9VIBR</name>
<evidence type="ECO:0000256" key="6">
    <source>
        <dbReference type="RuleBase" id="RU363076"/>
    </source>
</evidence>
<evidence type="ECO:0000256" key="3">
    <source>
        <dbReference type="ARBA" id="ARBA00022692"/>
    </source>
</evidence>
<evidence type="ECO:0000256" key="5">
    <source>
        <dbReference type="ARBA" id="ARBA00023136"/>
    </source>
</evidence>
<dbReference type="InterPro" id="IPR045214">
    <property type="entry name" value="Surf1/Surf4"/>
</dbReference>
<dbReference type="EMBL" id="SATR01000030">
    <property type="protein sequence ID" value="TFH90315.1"/>
    <property type="molecule type" value="Genomic_DNA"/>
</dbReference>
<accession>A0A4Y8WCL0</accession>
<dbReference type="GO" id="GO:0005886">
    <property type="term" value="C:plasma membrane"/>
    <property type="evidence" value="ECO:0007669"/>
    <property type="project" value="UniProtKB-SubCell"/>
</dbReference>
<protein>
    <recommendedName>
        <fullName evidence="6">SURF1-like protein</fullName>
    </recommendedName>
</protein>
<dbReference type="RefSeq" id="WP_134836590.1">
    <property type="nucleotide sequence ID" value="NZ_SATR01000030.1"/>
</dbReference>
<reference evidence="7 8" key="1">
    <citation type="submission" date="2019-01" db="EMBL/GenBank/DDBJ databases">
        <title>Vibrio BEI176 sp. nov, a marine bacterium isolated from China: eastern marignal seas.</title>
        <authorList>
            <person name="Li B."/>
        </authorList>
    </citation>
    <scope>NUCLEOTIDE SEQUENCE [LARGE SCALE GENOMIC DNA]</scope>
    <source>
        <strain evidence="7 8">BEI176</strain>
    </source>
</reference>
<comment type="caution">
    <text evidence="7">The sequence shown here is derived from an EMBL/GenBank/DDBJ whole genome shotgun (WGS) entry which is preliminary data.</text>
</comment>
<dbReference type="OrthoDB" id="9789940at2"/>
<keyword evidence="4 6" id="KW-1133">Transmembrane helix</keyword>
<dbReference type="PANTHER" id="PTHR23427:SF2">
    <property type="entry name" value="SURFEIT LOCUS PROTEIN 1"/>
    <property type="match status" value="1"/>
</dbReference>
<evidence type="ECO:0000256" key="4">
    <source>
        <dbReference type="ARBA" id="ARBA00022989"/>
    </source>
</evidence>
<comment type="similarity">
    <text evidence="2 6">Belongs to the SURF1 family.</text>
</comment>
<dbReference type="AlphaFoldDB" id="A0A4Y8WCL0"/>
<dbReference type="Proteomes" id="UP000297753">
    <property type="component" value="Unassembled WGS sequence"/>
</dbReference>
<keyword evidence="6" id="KW-1003">Cell membrane</keyword>
<sequence length="245" mass="28250">MRSSFFAQLNTRRFWIVVLLTVVAFSILVNLGLWQLSRAEEKREIEQQVSQRDSQQWISLGQISADQLAIPTGVKVEFQALPVKDRYLLLDNQNYQSEVGYIALQLVKAQSGESVLLERGFIRAPKLRTQLPEVNWLVEPMKVQGRLYRKSPNPLSQDLYLESGVPSRIQNLNYAQLEKSWGIELARYVVQPQVDNWPYPQPWQPVAMKSEKHHGYAVQWFSMAAALLLLSSIILIRLFKQGAQR</sequence>
<dbReference type="PANTHER" id="PTHR23427">
    <property type="entry name" value="SURFEIT LOCUS PROTEIN"/>
    <property type="match status" value="1"/>
</dbReference>
<proteinExistence type="inferred from homology"/>
<evidence type="ECO:0000256" key="2">
    <source>
        <dbReference type="ARBA" id="ARBA00007165"/>
    </source>
</evidence>
<evidence type="ECO:0000256" key="1">
    <source>
        <dbReference type="ARBA" id="ARBA00004370"/>
    </source>
</evidence>
<dbReference type="Pfam" id="PF02104">
    <property type="entry name" value="SURF1"/>
    <property type="match status" value="1"/>
</dbReference>
<keyword evidence="5 6" id="KW-0472">Membrane</keyword>
<dbReference type="InterPro" id="IPR002994">
    <property type="entry name" value="Surf1/Shy1"/>
</dbReference>
<evidence type="ECO:0000313" key="7">
    <source>
        <dbReference type="EMBL" id="TFH90315.1"/>
    </source>
</evidence>
<keyword evidence="3 6" id="KW-0812">Transmembrane</keyword>
<keyword evidence="8" id="KW-1185">Reference proteome</keyword>
<dbReference type="PROSITE" id="PS50895">
    <property type="entry name" value="SURF1"/>
    <property type="match status" value="1"/>
</dbReference>
<gene>
    <name evidence="7" type="ORF">ELS82_17335</name>
</gene>
<dbReference type="CDD" id="cd06662">
    <property type="entry name" value="SURF1"/>
    <property type="match status" value="1"/>
</dbReference>